<keyword evidence="2" id="KW-0812">Transmembrane</keyword>
<dbReference type="EMBL" id="SNXZ01000001">
    <property type="protein sequence ID" value="TDQ05931.1"/>
    <property type="molecule type" value="Genomic_DNA"/>
</dbReference>
<gene>
    <name evidence="4" type="ORF">EV186_1011909</name>
</gene>
<feature type="region of interest" description="Disordered" evidence="1">
    <location>
        <begin position="299"/>
        <end position="323"/>
    </location>
</feature>
<dbReference type="Gene3D" id="3.40.710.10">
    <property type="entry name" value="DD-peptidase/beta-lactamase superfamily"/>
    <property type="match status" value="1"/>
</dbReference>
<accession>A0A4R6SPP3</accession>
<evidence type="ECO:0000256" key="2">
    <source>
        <dbReference type="SAM" id="Phobius"/>
    </source>
</evidence>
<evidence type="ECO:0000259" key="3">
    <source>
        <dbReference type="Pfam" id="PF00768"/>
    </source>
</evidence>
<evidence type="ECO:0000313" key="5">
    <source>
        <dbReference type="Proteomes" id="UP000295444"/>
    </source>
</evidence>
<dbReference type="Pfam" id="PF00768">
    <property type="entry name" value="Peptidase_S11"/>
    <property type="match status" value="1"/>
</dbReference>
<dbReference type="GO" id="GO:0006508">
    <property type="term" value="P:proteolysis"/>
    <property type="evidence" value="ECO:0007669"/>
    <property type="project" value="InterPro"/>
</dbReference>
<evidence type="ECO:0000313" key="4">
    <source>
        <dbReference type="EMBL" id="TDQ05931.1"/>
    </source>
</evidence>
<dbReference type="GO" id="GO:0009002">
    <property type="term" value="F:serine-type D-Ala-D-Ala carboxypeptidase activity"/>
    <property type="evidence" value="ECO:0007669"/>
    <property type="project" value="InterPro"/>
</dbReference>
<comment type="caution">
    <text evidence="4">The sequence shown here is derived from an EMBL/GenBank/DDBJ whole genome shotgun (WGS) entry which is preliminary data.</text>
</comment>
<proteinExistence type="predicted"/>
<organism evidence="4 5">
    <name type="scientific">Labedaea rhizosphaerae</name>
    <dbReference type="NCBI Taxonomy" id="598644"/>
    <lineage>
        <taxon>Bacteria</taxon>
        <taxon>Bacillati</taxon>
        <taxon>Actinomycetota</taxon>
        <taxon>Actinomycetes</taxon>
        <taxon>Pseudonocardiales</taxon>
        <taxon>Pseudonocardiaceae</taxon>
        <taxon>Labedaea</taxon>
    </lineage>
</organism>
<name>A0A4R6SPP3_LABRH</name>
<keyword evidence="5" id="KW-1185">Reference proteome</keyword>
<dbReference type="PANTHER" id="PTHR21581">
    <property type="entry name" value="D-ALANYL-D-ALANINE CARBOXYPEPTIDASE"/>
    <property type="match status" value="1"/>
</dbReference>
<dbReference type="SUPFAM" id="SSF56601">
    <property type="entry name" value="beta-lactamase/transpeptidase-like"/>
    <property type="match status" value="1"/>
</dbReference>
<dbReference type="AlphaFoldDB" id="A0A4R6SPP3"/>
<feature type="region of interest" description="Disordered" evidence="1">
    <location>
        <begin position="1"/>
        <end position="23"/>
    </location>
</feature>
<keyword evidence="4" id="KW-0121">Carboxypeptidase</keyword>
<dbReference type="PANTHER" id="PTHR21581:SF33">
    <property type="entry name" value="D-ALANYL-D-ALANINE CARBOXYPEPTIDASE DACB"/>
    <property type="match status" value="1"/>
</dbReference>
<keyword evidence="2" id="KW-0472">Membrane</keyword>
<protein>
    <submittedName>
        <fullName evidence="4">D-alanyl-D-alanine carboxypeptidase (Penicillin-binding protein 5/6)</fullName>
    </submittedName>
</protein>
<feature type="transmembrane region" description="Helical" evidence="2">
    <location>
        <begin position="335"/>
        <end position="359"/>
    </location>
</feature>
<sequence>MVTGMAPIASAQPGCGGGDGAKPPVGGPRMAECGVVLPANADLPPDGLDAASWLLADQDSGQVLAANAPHVHRPPASIAKVLLAMVALRDLNPDTVVTATREDTAQQGSRIGLVADGRYTVRDLTVALIVSPAADAANALARQLGGEGEALKRVNNLAQSMGALDTNIKDPTGLDADGMTTSAYDTALIYRQAMRNQNFAAATGAPSVQLSPVGRGGAKIVRSNDNELLGTYDGATGGKAGFTDAAKNIYVGSAARGGRRIVVALLGASSAFDQATKLLDYGFKLTAAHTAPVGDLNNKAGAGVVTPQPPADGPASNTPDNDPAAAQRVAMDRSMFGNVGGFVVAAGGLAVLLMFVLALKRKADRAAAMRRRRAQARASNYPVH</sequence>
<feature type="domain" description="Peptidase S11 D-alanyl-D-alanine carboxypeptidase A N-terminal" evidence="3">
    <location>
        <begin position="47"/>
        <end position="269"/>
    </location>
</feature>
<keyword evidence="4" id="KW-0645">Protease</keyword>
<dbReference type="InterPro" id="IPR001967">
    <property type="entry name" value="Peptidase_S11_N"/>
</dbReference>
<keyword evidence="4" id="KW-0378">Hydrolase</keyword>
<dbReference type="InterPro" id="IPR012338">
    <property type="entry name" value="Beta-lactam/transpept-like"/>
</dbReference>
<reference evidence="4 5" key="1">
    <citation type="submission" date="2019-03" db="EMBL/GenBank/DDBJ databases">
        <title>Genomic Encyclopedia of Type Strains, Phase IV (KMG-IV): sequencing the most valuable type-strain genomes for metagenomic binning, comparative biology and taxonomic classification.</title>
        <authorList>
            <person name="Goeker M."/>
        </authorList>
    </citation>
    <scope>NUCLEOTIDE SEQUENCE [LARGE SCALE GENOMIC DNA]</scope>
    <source>
        <strain evidence="4 5">DSM 45361</strain>
    </source>
</reference>
<keyword evidence="2" id="KW-1133">Transmembrane helix</keyword>
<dbReference type="Proteomes" id="UP000295444">
    <property type="component" value="Unassembled WGS sequence"/>
</dbReference>
<evidence type="ECO:0000256" key="1">
    <source>
        <dbReference type="SAM" id="MobiDB-lite"/>
    </source>
</evidence>